<dbReference type="GO" id="GO:0003700">
    <property type="term" value="F:DNA-binding transcription factor activity"/>
    <property type="evidence" value="ECO:0007669"/>
    <property type="project" value="TreeGrafter"/>
</dbReference>
<dbReference type="PROSITE" id="PS50977">
    <property type="entry name" value="HTH_TETR_2"/>
    <property type="match status" value="1"/>
</dbReference>
<dbReference type="InterPro" id="IPR050109">
    <property type="entry name" value="HTH-type_TetR-like_transc_reg"/>
</dbReference>
<dbReference type="PANTHER" id="PTHR30055">
    <property type="entry name" value="HTH-TYPE TRANSCRIPTIONAL REGULATOR RUTR"/>
    <property type="match status" value="1"/>
</dbReference>
<evidence type="ECO:0000313" key="6">
    <source>
        <dbReference type="EMBL" id="QCI64689.1"/>
    </source>
</evidence>
<evidence type="ECO:0000256" key="1">
    <source>
        <dbReference type="ARBA" id="ARBA00023015"/>
    </source>
</evidence>
<evidence type="ECO:0000256" key="4">
    <source>
        <dbReference type="PROSITE-ProRule" id="PRU00335"/>
    </source>
</evidence>
<dbReference type="SUPFAM" id="SSF48498">
    <property type="entry name" value="Tetracyclin repressor-like, C-terminal domain"/>
    <property type="match status" value="1"/>
</dbReference>
<sequence length="206" mass="22263">MDITERRAKLREALIDAADEAIGRDGLSALKARALAEAAGCAVGAIYNVFPDLDALIYEVNARTLKRLDATLGAGLPADDPEAAMQALALGYHRFSRADSRHWRAVFAHQIPDGAVPPDWYLGLVGRLFRHIEEPLATLLPHLDGQIRQSLARTLFSAVHGIVSIGLEEKLGSTPDEIIARGLKLMVRAWVAGLPVATAPRPAIRP</sequence>
<dbReference type="GO" id="GO:0000976">
    <property type="term" value="F:transcription cis-regulatory region binding"/>
    <property type="evidence" value="ECO:0007669"/>
    <property type="project" value="TreeGrafter"/>
</dbReference>
<keyword evidence="3" id="KW-0804">Transcription</keyword>
<dbReference type="InterPro" id="IPR009057">
    <property type="entry name" value="Homeodomain-like_sf"/>
</dbReference>
<name>A0A4D7AUW6_9HYPH</name>
<dbReference type="PANTHER" id="PTHR30055:SF234">
    <property type="entry name" value="HTH-TYPE TRANSCRIPTIONAL REGULATOR BETI"/>
    <property type="match status" value="1"/>
</dbReference>
<dbReference type="EMBL" id="CP039690">
    <property type="protein sequence ID" value="QCI64689.1"/>
    <property type="molecule type" value="Genomic_DNA"/>
</dbReference>
<reference evidence="6 7" key="1">
    <citation type="submission" date="2019-04" db="EMBL/GenBank/DDBJ databases">
        <title>Phreatobacter aquaticus sp. nov.</title>
        <authorList>
            <person name="Choi A."/>
        </authorList>
    </citation>
    <scope>NUCLEOTIDE SEQUENCE [LARGE SCALE GENOMIC DNA]</scope>
    <source>
        <strain evidence="6 7">KCTC 52518</strain>
    </source>
</reference>
<protein>
    <submittedName>
        <fullName evidence="6">TetR/AcrR family transcriptional regulator</fullName>
    </submittedName>
</protein>
<dbReference type="InterPro" id="IPR025996">
    <property type="entry name" value="MT1864/Rv1816-like_C"/>
</dbReference>
<evidence type="ECO:0000313" key="7">
    <source>
        <dbReference type="Proteomes" id="UP000298781"/>
    </source>
</evidence>
<evidence type="ECO:0000256" key="3">
    <source>
        <dbReference type="ARBA" id="ARBA00023163"/>
    </source>
</evidence>
<dbReference type="RefSeq" id="WP_136960140.1">
    <property type="nucleotide sequence ID" value="NZ_CP039690.1"/>
</dbReference>
<accession>A0A4D7AUW6</accession>
<dbReference type="Proteomes" id="UP000298781">
    <property type="component" value="Chromosome"/>
</dbReference>
<proteinExistence type="predicted"/>
<dbReference type="KEGG" id="pstg:E8M01_10920"/>
<dbReference type="Gene3D" id="1.10.357.10">
    <property type="entry name" value="Tetracycline Repressor, domain 2"/>
    <property type="match status" value="1"/>
</dbReference>
<organism evidence="6 7">
    <name type="scientific">Phreatobacter stygius</name>
    <dbReference type="NCBI Taxonomy" id="1940610"/>
    <lineage>
        <taxon>Bacteria</taxon>
        <taxon>Pseudomonadati</taxon>
        <taxon>Pseudomonadota</taxon>
        <taxon>Alphaproteobacteria</taxon>
        <taxon>Hyphomicrobiales</taxon>
        <taxon>Phreatobacteraceae</taxon>
        <taxon>Phreatobacter</taxon>
    </lineage>
</organism>
<dbReference type="SUPFAM" id="SSF46689">
    <property type="entry name" value="Homeodomain-like"/>
    <property type="match status" value="1"/>
</dbReference>
<dbReference type="InterPro" id="IPR001647">
    <property type="entry name" value="HTH_TetR"/>
</dbReference>
<feature type="domain" description="HTH tetR-type" evidence="5">
    <location>
        <begin position="8"/>
        <end position="68"/>
    </location>
</feature>
<dbReference type="Pfam" id="PF00440">
    <property type="entry name" value="TetR_N"/>
    <property type="match status" value="1"/>
</dbReference>
<evidence type="ECO:0000256" key="2">
    <source>
        <dbReference type="ARBA" id="ARBA00023125"/>
    </source>
</evidence>
<keyword evidence="7" id="KW-1185">Reference proteome</keyword>
<dbReference type="OrthoDB" id="7223515at2"/>
<dbReference type="InterPro" id="IPR036271">
    <property type="entry name" value="Tet_transcr_reg_TetR-rel_C_sf"/>
</dbReference>
<evidence type="ECO:0000259" key="5">
    <source>
        <dbReference type="PROSITE" id="PS50977"/>
    </source>
</evidence>
<keyword evidence="2 4" id="KW-0238">DNA-binding</keyword>
<keyword evidence="1" id="KW-0805">Transcription regulation</keyword>
<gene>
    <name evidence="6" type="ORF">E8M01_10920</name>
</gene>
<dbReference type="AlphaFoldDB" id="A0A4D7AUW6"/>
<feature type="DNA-binding region" description="H-T-H motif" evidence="4">
    <location>
        <begin position="31"/>
        <end position="50"/>
    </location>
</feature>
<dbReference type="Pfam" id="PF13305">
    <property type="entry name" value="TetR_C_33"/>
    <property type="match status" value="1"/>
</dbReference>